<dbReference type="Proteomes" id="UP000756346">
    <property type="component" value="Unassembled WGS sequence"/>
</dbReference>
<evidence type="ECO:0000313" key="4">
    <source>
        <dbReference type="Proteomes" id="UP000756346"/>
    </source>
</evidence>
<evidence type="ECO:0000313" key="3">
    <source>
        <dbReference type="EMBL" id="KAH7018445.1"/>
    </source>
</evidence>
<feature type="signal peptide" evidence="1">
    <location>
        <begin position="1"/>
        <end position="18"/>
    </location>
</feature>
<dbReference type="SMART" id="SM00915">
    <property type="entry name" value="Jacalin"/>
    <property type="match status" value="1"/>
</dbReference>
<feature type="domain" description="Jacalin-type lectin" evidence="2">
    <location>
        <begin position="26"/>
        <end position="164"/>
    </location>
</feature>
<dbReference type="SUPFAM" id="SSF51101">
    <property type="entry name" value="Mannose-binding lectins"/>
    <property type="match status" value="1"/>
</dbReference>
<proteinExistence type="predicted"/>
<dbReference type="Pfam" id="PF01419">
    <property type="entry name" value="Jacalin"/>
    <property type="match status" value="1"/>
</dbReference>
<protein>
    <recommendedName>
        <fullName evidence="2">Jacalin-type lectin domain-containing protein</fullName>
    </recommendedName>
</protein>
<dbReference type="Gene3D" id="2.100.10.30">
    <property type="entry name" value="Jacalin-like lectin domain"/>
    <property type="match status" value="1"/>
</dbReference>
<dbReference type="OrthoDB" id="4758433at2759"/>
<comment type="caution">
    <text evidence="3">The sequence shown here is derived from an EMBL/GenBank/DDBJ whole genome shotgun (WGS) entry which is preliminary data.</text>
</comment>
<feature type="chain" id="PRO_5040329612" description="Jacalin-type lectin domain-containing protein" evidence="1">
    <location>
        <begin position="19"/>
        <end position="357"/>
    </location>
</feature>
<dbReference type="SUPFAM" id="SSF56973">
    <property type="entry name" value="Aerolisin/ETX pore-forming domain"/>
    <property type="match status" value="1"/>
</dbReference>
<dbReference type="AlphaFoldDB" id="A0A9P8XV38"/>
<keyword evidence="1" id="KW-0732">Signal</keyword>
<keyword evidence="4" id="KW-1185">Reference proteome</keyword>
<gene>
    <name evidence="3" type="ORF">B0I36DRAFT_435753</name>
</gene>
<dbReference type="RefSeq" id="XP_046006712.1">
    <property type="nucleotide sequence ID" value="XM_046162785.1"/>
</dbReference>
<dbReference type="InterPro" id="IPR036404">
    <property type="entry name" value="Jacalin-like_lectin_dom_sf"/>
</dbReference>
<dbReference type="Gene3D" id="2.170.15.10">
    <property type="entry name" value="Proaerolysin, chain A, domain 3"/>
    <property type="match status" value="1"/>
</dbReference>
<dbReference type="InterPro" id="IPR001229">
    <property type="entry name" value="Jacalin-like_lectin_dom"/>
</dbReference>
<dbReference type="GeneID" id="70192331"/>
<name>A0A9P8XV38_9PEZI</name>
<dbReference type="PROSITE" id="PS51752">
    <property type="entry name" value="JACALIN_LECTIN"/>
    <property type="match status" value="1"/>
</dbReference>
<sequence>MKSSFILALAGLASRALAEVWPEDMVQPLHFVGGDGGDPFSFVADDGVTVDKIRVFRKNSLVGLRVEFSDGRIETIGNNDRESKEYKFDAALSEHITAMSLWGNGVGTRTGRIRFETNTGGVFDFGQNTDGQSEFPIEVGSGILIGLEGRAAKEIDNMAAVFLRPMVKVFYDDVVYKDFDARAGLEVKSLDEQVAKFDGVNVTHTFKSERVFDSTRSFSKTFSSTLGFGAKYVTGVPEVAQVELSTQWSMTAASEHTETERFQRNIGWSVTVPLDSPEDSSLCTAKISEGKLDLEWTGTLNLIVDAGDGVEGRHWRGPARGRMTNIDSSRTEAVCKKLSETTKRAYIGGGSARAAAY</sequence>
<dbReference type="EMBL" id="JAGTJQ010000011">
    <property type="protein sequence ID" value="KAH7018445.1"/>
    <property type="molecule type" value="Genomic_DNA"/>
</dbReference>
<organism evidence="3 4">
    <name type="scientific">Microdochium trichocladiopsis</name>
    <dbReference type="NCBI Taxonomy" id="1682393"/>
    <lineage>
        <taxon>Eukaryota</taxon>
        <taxon>Fungi</taxon>
        <taxon>Dikarya</taxon>
        <taxon>Ascomycota</taxon>
        <taxon>Pezizomycotina</taxon>
        <taxon>Sordariomycetes</taxon>
        <taxon>Xylariomycetidae</taxon>
        <taxon>Xylariales</taxon>
        <taxon>Microdochiaceae</taxon>
        <taxon>Microdochium</taxon>
    </lineage>
</organism>
<evidence type="ECO:0000259" key="2">
    <source>
        <dbReference type="PROSITE" id="PS51752"/>
    </source>
</evidence>
<evidence type="ECO:0000256" key="1">
    <source>
        <dbReference type="SAM" id="SignalP"/>
    </source>
</evidence>
<reference evidence="3" key="1">
    <citation type="journal article" date="2021" name="Nat. Commun.">
        <title>Genetic determinants of endophytism in the Arabidopsis root mycobiome.</title>
        <authorList>
            <person name="Mesny F."/>
            <person name="Miyauchi S."/>
            <person name="Thiergart T."/>
            <person name="Pickel B."/>
            <person name="Atanasova L."/>
            <person name="Karlsson M."/>
            <person name="Huettel B."/>
            <person name="Barry K.W."/>
            <person name="Haridas S."/>
            <person name="Chen C."/>
            <person name="Bauer D."/>
            <person name="Andreopoulos W."/>
            <person name="Pangilinan J."/>
            <person name="LaButti K."/>
            <person name="Riley R."/>
            <person name="Lipzen A."/>
            <person name="Clum A."/>
            <person name="Drula E."/>
            <person name="Henrissat B."/>
            <person name="Kohler A."/>
            <person name="Grigoriev I.V."/>
            <person name="Martin F.M."/>
            <person name="Hacquard S."/>
        </authorList>
    </citation>
    <scope>NUCLEOTIDE SEQUENCE</scope>
    <source>
        <strain evidence="3">MPI-CAGE-CH-0230</strain>
    </source>
</reference>
<accession>A0A9P8XV38</accession>